<gene>
    <name evidence="2" type="ORF">EV199_0976</name>
</gene>
<proteinExistence type="predicted"/>
<reference evidence="2 3" key="1">
    <citation type="submission" date="2019-02" db="EMBL/GenBank/DDBJ databases">
        <title>Genomic Encyclopedia of Type Strains, Phase IV (KMG-IV): sequencing the most valuable type-strain genomes for metagenomic binning, comparative biology and taxonomic classification.</title>
        <authorList>
            <person name="Goeker M."/>
        </authorList>
    </citation>
    <scope>NUCLEOTIDE SEQUENCE [LARGE SCALE GENOMIC DNA]</scope>
    <source>
        <strain evidence="2 3">DSM 18116</strain>
    </source>
</reference>
<protein>
    <submittedName>
        <fullName evidence="2">Uncharacterized protein</fullName>
    </submittedName>
</protein>
<dbReference type="Proteomes" id="UP000293874">
    <property type="component" value="Unassembled WGS sequence"/>
</dbReference>
<dbReference type="AlphaFoldDB" id="A0A4Q7N3B0"/>
<name>A0A4Q7N3B0_9BACT</name>
<feature type="chain" id="PRO_5020433127" evidence="1">
    <location>
        <begin position="20"/>
        <end position="436"/>
    </location>
</feature>
<evidence type="ECO:0000256" key="1">
    <source>
        <dbReference type="SAM" id="SignalP"/>
    </source>
</evidence>
<dbReference type="OrthoDB" id="1231785at2"/>
<accession>A0A4Q7N3B0</accession>
<evidence type="ECO:0000313" key="3">
    <source>
        <dbReference type="Proteomes" id="UP000293874"/>
    </source>
</evidence>
<keyword evidence="1" id="KW-0732">Signal</keyword>
<organism evidence="2 3">
    <name type="scientific">Pseudobacter ginsenosidimutans</name>
    <dbReference type="NCBI Taxonomy" id="661488"/>
    <lineage>
        <taxon>Bacteria</taxon>
        <taxon>Pseudomonadati</taxon>
        <taxon>Bacteroidota</taxon>
        <taxon>Chitinophagia</taxon>
        <taxon>Chitinophagales</taxon>
        <taxon>Chitinophagaceae</taxon>
        <taxon>Pseudobacter</taxon>
    </lineage>
</organism>
<feature type="signal peptide" evidence="1">
    <location>
        <begin position="1"/>
        <end position="19"/>
    </location>
</feature>
<evidence type="ECO:0000313" key="2">
    <source>
        <dbReference type="EMBL" id="RZS75115.1"/>
    </source>
</evidence>
<dbReference type="RefSeq" id="WP_130539515.1">
    <property type="nucleotide sequence ID" value="NZ_CP042431.1"/>
</dbReference>
<sequence length="436" mass="49546">MKSFLLFGMLALQSLAINAQPPAKKDTTLRGGWWTGSGARPQLIAPVLQNPEKKKEIQPKQTICFDKRFFILGEIQEQVINCCFLLNSESGISGSVPLYDADCKCEFDIHKPGFQFLLTTKKGIEFRYFNREEKTGNDQPKQIKHYVITGNTHHEQMDDVADQKILLLKEGSYRECLNGQVKAREYTTGDGKSSLFLAGDNYPKELIIKDHLGAYGLGHIRTTAGHYLVLAHTRGTQFNMAVREIENLGTPAHCFSTAPFSVMESEEIPLAMNDAEERERKLEEKLSRGNSSIYPCASKKAEATAFKLAATKKEKEILGKLQHEKIRATSESDMYKLSAMYNPVTLIAIERRELEHKLCVLENDISNSRLSAKQMERASRQVFCWENKIAVYKRLEDLWNEIESKYKDDPKKLAKARGEFQRDELLPGIKEAQCKP</sequence>
<dbReference type="EMBL" id="SGXA01000001">
    <property type="protein sequence ID" value="RZS75115.1"/>
    <property type="molecule type" value="Genomic_DNA"/>
</dbReference>
<comment type="caution">
    <text evidence="2">The sequence shown here is derived from an EMBL/GenBank/DDBJ whole genome shotgun (WGS) entry which is preliminary data.</text>
</comment>
<keyword evidence="3" id="KW-1185">Reference proteome</keyword>